<dbReference type="SMART" id="SM00346">
    <property type="entry name" value="HTH_ICLR"/>
    <property type="match status" value="1"/>
</dbReference>
<evidence type="ECO:0000256" key="2">
    <source>
        <dbReference type="ARBA" id="ARBA00023125"/>
    </source>
</evidence>
<dbReference type="InterPro" id="IPR005471">
    <property type="entry name" value="Tscrpt_reg_IclR_N"/>
</dbReference>
<keyword evidence="1" id="KW-0805">Transcription regulation</keyword>
<dbReference type="EMBL" id="DXHX01000087">
    <property type="protein sequence ID" value="HIV74608.1"/>
    <property type="molecule type" value="Genomic_DNA"/>
</dbReference>
<dbReference type="SUPFAM" id="SSF46785">
    <property type="entry name" value="Winged helix' DNA-binding domain"/>
    <property type="match status" value="1"/>
</dbReference>
<keyword evidence="3" id="KW-0804">Transcription</keyword>
<evidence type="ECO:0000256" key="3">
    <source>
        <dbReference type="ARBA" id="ARBA00023163"/>
    </source>
</evidence>
<reference evidence="6" key="1">
    <citation type="journal article" date="2021" name="PeerJ">
        <title>Extensive microbial diversity within the chicken gut microbiome revealed by metagenomics and culture.</title>
        <authorList>
            <person name="Gilroy R."/>
            <person name="Ravi A."/>
            <person name="Getino M."/>
            <person name="Pursley I."/>
            <person name="Horton D.L."/>
            <person name="Alikhan N.F."/>
            <person name="Baker D."/>
            <person name="Gharbi K."/>
            <person name="Hall N."/>
            <person name="Watson M."/>
            <person name="Adriaenssens E.M."/>
            <person name="Foster-Nyarko E."/>
            <person name="Jarju S."/>
            <person name="Secka A."/>
            <person name="Antonio M."/>
            <person name="Oren A."/>
            <person name="Chaudhuri R.R."/>
            <person name="La Ragione R."/>
            <person name="Hildebrand F."/>
            <person name="Pallen M.J."/>
        </authorList>
    </citation>
    <scope>NUCLEOTIDE SEQUENCE</scope>
    <source>
        <strain evidence="6">CHK169-2315</strain>
    </source>
</reference>
<name>A0A9D1TKD5_9BACI</name>
<dbReference type="GO" id="GO:0003700">
    <property type="term" value="F:DNA-binding transcription factor activity"/>
    <property type="evidence" value="ECO:0007669"/>
    <property type="project" value="TreeGrafter"/>
</dbReference>
<dbReference type="InterPro" id="IPR050707">
    <property type="entry name" value="HTH_MetabolicPath_Reg"/>
</dbReference>
<evidence type="ECO:0000259" key="4">
    <source>
        <dbReference type="PROSITE" id="PS51077"/>
    </source>
</evidence>
<protein>
    <submittedName>
        <fullName evidence="6">IclR family transcriptional regulator</fullName>
    </submittedName>
</protein>
<keyword evidence="2" id="KW-0238">DNA-binding</keyword>
<dbReference type="Pfam" id="PF09339">
    <property type="entry name" value="HTH_IclR"/>
    <property type="match status" value="1"/>
</dbReference>
<organism evidence="6 7">
    <name type="scientific">Candidatus Pseudogracilibacillus intestinigallinarum</name>
    <dbReference type="NCBI Taxonomy" id="2838742"/>
    <lineage>
        <taxon>Bacteria</taxon>
        <taxon>Bacillati</taxon>
        <taxon>Bacillota</taxon>
        <taxon>Bacilli</taxon>
        <taxon>Bacillales</taxon>
        <taxon>Bacillaceae</taxon>
        <taxon>Pseudogracilibacillus</taxon>
    </lineage>
</organism>
<dbReference type="PANTHER" id="PTHR30136">
    <property type="entry name" value="HELIX-TURN-HELIX TRANSCRIPTIONAL REGULATOR, ICLR FAMILY"/>
    <property type="match status" value="1"/>
</dbReference>
<dbReference type="SUPFAM" id="SSF55781">
    <property type="entry name" value="GAF domain-like"/>
    <property type="match status" value="1"/>
</dbReference>
<dbReference type="GO" id="GO:0003677">
    <property type="term" value="F:DNA binding"/>
    <property type="evidence" value="ECO:0007669"/>
    <property type="project" value="UniProtKB-KW"/>
</dbReference>
<reference evidence="6" key="2">
    <citation type="submission" date="2021-04" db="EMBL/GenBank/DDBJ databases">
        <authorList>
            <person name="Gilroy R."/>
        </authorList>
    </citation>
    <scope>NUCLEOTIDE SEQUENCE</scope>
    <source>
        <strain evidence="6">CHK169-2315</strain>
    </source>
</reference>
<evidence type="ECO:0000256" key="1">
    <source>
        <dbReference type="ARBA" id="ARBA00023015"/>
    </source>
</evidence>
<proteinExistence type="predicted"/>
<accession>A0A9D1TKD5</accession>
<feature type="domain" description="HTH iclR-type" evidence="4">
    <location>
        <begin position="2"/>
        <end position="63"/>
    </location>
</feature>
<dbReference type="Gene3D" id="3.30.450.40">
    <property type="match status" value="1"/>
</dbReference>
<feature type="domain" description="IclR-ED" evidence="5">
    <location>
        <begin position="64"/>
        <end position="245"/>
    </location>
</feature>
<dbReference type="PROSITE" id="PS51077">
    <property type="entry name" value="HTH_ICLR"/>
    <property type="match status" value="1"/>
</dbReference>
<dbReference type="InterPro" id="IPR029016">
    <property type="entry name" value="GAF-like_dom_sf"/>
</dbReference>
<comment type="caution">
    <text evidence="6">The sequence shown here is derived from an EMBL/GenBank/DDBJ whole genome shotgun (WGS) entry which is preliminary data.</text>
</comment>
<dbReference type="InterPro" id="IPR014757">
    <property type="entry name" value="Tscrpt_reg_IclR_C"/>
</dbReference>
<evidence type="ECO:0000313" key="6">
    <source>
        <dbReference type="EMBL" id="HIV74608.1"/>
    </source>
</evidence>
<dbReference type="Gene3D" id="1.10.10.10">
    <property type="entry name" value="Winged helix-like DNA-binding domain superfamily/Winged helix DNA-binding domain"/>
    <property type="match status" value="1"/>
</dbReference>
<dbReference type="GO" id="GO:0045892">
    <property type="term" value="P:negative regulation of DNA-templated transcription"/>
    <property type="evidence" value="ECO:0007669"/>
    <property type="project" value="TreeGrafter"/>
</dbReference>
<sequence>MIESVKKACNILKCFSVEDPVLSNLEIAEKLELSPSTTHHIVKTLCREGVLIRDTNRKYRLGWQLMEWSNSVMYQQDIYHKALPFAKELTEKYVGTVHIGMYDKGDVVFVLRVSSKQADYVPTFLGNRKPAYTTSSGKVLLAFNRSYLQDVIAQGLKKHGPNTITEVIELKKELSTVKKQGFSISINENDTHTYAVAAPIQSYSGQTIASVNFVAPTSYMNTINKEQLVRHVINLSKELSREIGYIDLLN</sequence>
<dbReference type="AlphaFoldDB" id="A0A9D1TKD5"/>
<dbReference type="PROSITE" id="PS51078">
    <property type="entry name" value="ICLR_ED"/>
    <property type="match status" value="1"/>
</dbReference>
<dbReference type="InterPro" id="IPR036388">
    <property type="entry name" value="WH-like_DNA-bd_sf"/>
</dbReference>
<evidence type="ECO:0000313" key="7">
    <source>
        <dbReference type="Proteomes" id="UP000823937"/>
    </source>
</evidence>
<gene>
    <name evidence="6" type="ORF">H9895_05940</name>
</gene>
<dbReference type="PANTHER" id="PTHR30136:SF35">
    <property type="entry name" value="HTH-TYPE TRANSCRIPTIONAL REGULATOR RV1719"/>
    <property type="match status" value="1"/>
</dbReference>
<dbReference type="InterPro" id="IPR036390">
    <property type="entry name" value="WH_DNA-bd_sf"/>
</dbReference>
<dbReference type="Proteomes" id="UP000823937">
    <property type="component" value="Unassembled WGS sequence"/>
</dbReference>
<dbReference type="Pfam" id="PF01614">
    <property type="entry name" value="IclR_C"/>
    <property type="match status" value="1"/>
</dbReference>
<evidence type="ECO:0000259" key="5">
    <source>
        <dbReference type="PROSITE" id="PS51078"/>
    </source>
</evidence>